<evidence type="ECO:0000256" key="7">
    <source>
        <dbReference type="ARBA" id="ARBA00036535"/>
    </source>
</evidence>
<reference evidence="12 13" key="1">
    <citation type="submission" date="2018-06" db="EMBL/GenBank/DDBJ databases">
        <authorList>
            <consortium name="Pathogen Informatics"/>
            <person name="Doyle S."/>
        </authorList>
    </citation>
    <scope>NUCLEOTIDE SEQUENCE [LARGE SCALE GENOMIC DNA]</scope>
    <source>
        <strain evidence="12 13">NCTC7295</strain>
    </source>
</reference>
<dbReference type="InterPro" id="IPR006145">
    <property type="entry name" value="PsdUridine_synth_RsuA/RluA"/>
</dbReference>
<dbReference type="SMART" id="SM00363">
    <property type="entry name" value="S4"/>
    <property type="match status" value="1"/>
</dbReference>
<dbReference type="CDD" id="cd02554">
    <property type="entry name" value="PseudoU_synth_RluF"/>
    <property type="match status" value="1"/>
</dbReference>
<dbReference type="Gene3D" id="3.30.70.1560">
    <property type="entry name" value="Alpha-L RNA-binding motif"/>
    <property type="match status" value="1"/>
</dbReference>
<proteinExistence type="inferred from homology"/>
<dbReference type="EMBL" id="UGWZ01000001">
    <property type="protein sequence ID" value="SUG17441.1"/>
    <property type="molecule type" value="Genomic_DNA"/>
</dbReference>
<dbReference type="EC" id="5.4.99.-" evidence="10"/>
<dbReference type="PANTHER" id="PTHR47683">
    <property type="entry name" value="PSEUDOURIDINE SYNTHASE FAMILY PROTEIN-RELATED"/>
    <property type="match status" value="1"/>
</dbReference>
<dbReference type="PROSITE" id="PS50889">
    <property type="entry name" value="S4"/>
    <property type="match status" value="1"/>
</dbReference>
<dbReference type="NCBIfam" id="TIGR00093">
    <property type="entry name" value="pseudouridine synthase"/>
    <property type="match status" value="1"/>
</dbReference>
<comment type="catalytic activity">
    <reaction evidence="7">
        <text>uridine(2604) in 23S rRNA = pseudouridine(2604) in 23S rRNA</text>
        <dbReference type="Rhea" id="RHEA:38875"/>
        <dbReference type="Rhea" id="RHEA-COMP:10093"/>
        <dbReference type="Rhea" id="RHEA-COMP:10094"/>
        <dbReference type="ChEBI" id="CHEBI:65314"/>
        <dbReference type="ChEBI" id="CHEBI:65315"/>
        <dbReference type="EC" id="5.4.99.21"/>
    </reaction>
</comment>
<dbReference type="Gene3D" id="3.30.70.580">
    <property type="entry name" value="Pseudouridine synthase I, catalytic domain, N-terminal subdomain"/>
    <property type="match status" value="1"/>
</dbReference>
<dbReference type="Proteomes" id="UP000254124">
    <property type="component" value="Unassembled WGS sequence"/>
</dbReference>
<dbReference type="InterPro" id="IPR020103">
    <property type="entry name" value="PsdUridine_synth_cat_dom_sf"/>
</dbReference>
<organism evidence="12 13">
    <name type="scientific">Salmonella enterica subsp. arizonae</name>
    <dbReference type="NCBI Taxonomy" id="59203"/>
    <lineage>
        <taxon>Bacteria</taxon>
        <taxon>Pseudomonadati</taxon>
        <taxon>Pseudomonadota</taxon>
        <taxon>Gammaproteobacteria</taxon>
        <taxon>Enterobacterales</taxon>
        <taxon>Enterobacteriaceae</taxon>
        <taxon>Salmonella</taxon>
    </lineage>
</organism>
<accession>A0A379S9W6</accession>
<comment type="similarity">
    <text evidence="1 10">Belongs to the pseudouridine synthase RsuA family.</text>
</comment>
<dbReference type="PROSITE" id="PS01149">
    <property type="entry name" value="PSI_RSU"/>
    <property type="match status" value="1"/>
</dbReference>
<dbReference type="PANTHER" id="PTHR47683:SF2">
    <property type="entry name" value="RNA-BINDING S4 DOMAIN-CONTAINING PROTEIN"/>
    <property type="match status" value="1"/>
</dbReference>
<keyword evidence="3" id="KW-0698">rRNA processing</keyword>
<dbReference type="GO" id="GO:0160138">
    <property type="term" value="F:23S rRNA pseudouridine(2604) synthase activity"/>
    <property type="evidence" value="ECO:0007669"/>
    <property type="project" value="UniProtKB-EC"/>
</dbReference>
<dbReference type="Pfam" id="PF00849">
    <property type="entry name" value="PseudoU_synth_2"/>
    <property type="match status" value="1"/>
</dbReference>
<name>A0A379S9W6_SALER</name>
<evidence type="ECO:0000256" key="6">
    <source>
        <dbReference type="ARBA" id="ARBA00036390"/>
    </source>
</evidence>
<gene>
    <name evidence="12" type="primary">rluF</name>
    <name evidence="12" type="ORF">NCTC7295_05197</name>
</gene>
<evidence type="ECO:0000256" key="10">
    <source>
        <dbReference type="RuleBase" id="RU003887"/>
    </source>
</evidence>
<dbReference type="CDD" id="cd00165">
    <property type="entry name" value="S4"/>
    <property type="match status" value="1"/>
</dbReference>
<keyword evidence="4 9" id="KW-0694">RNA-binding</keyword>
<evidence type="ECO:0000256" key="8">
    <source>
        <dbReference type="ARBA" id="ARBA00058523"/>
    </source>
</evidence>
<sequence length="375" mass="42250">MLTDTSIRLNKYISESGICSRREADRFIEQGNVFINGKRAAIGDQVVAGDVVKVNGRLIEPREADDLVLIALNKPVGIVSTTEDGERDNIVDFVNHSKRIFPVGRLDKDSQGLIFLTNHGDLVNKILRAGNDHEKEYLVTVDKPVTDEFIRGMGAGVPILGTVTKKCKVKKEAPFVFRITLVQGLNRQIRRMCEHFGYDVTKLERTRIMNVSLSGIPLGEWRDLTDDELIDLFKLIERSSSEAKTKTKRRQSRKPRALSVRSLRSKKAMRKRARHRAVNALPRRGVRRKGVNVCRASAYSPTRRMTLPYQVYAPVFSSTGGLFSLQPHAAPSAYQCTPFLRCWFQNWSADDRAQYGRGPATFSVRAARARSSLFG</sequence>
<dbReference type="FunFam" id="3.10.290.10:FF:000003">
    <property type="entry name" value="Pseudouridine synthase"/>
    <property type="match status" value="1"/>
</dbReference>
<dbReference type="InterPro" id="IPR020094">
    <property type="entry name" value="TruA/RsuA/RluB/E/F_N"/>
</dbReference>
<comment type="subunit">
    <text evidence="2">Monomer.</text>
</comment>
<dbReference type="NCBIfam" id="NF007784">
    <property type="entry name" value="PRK10475.1"/>
    <property type="match status" value="1"/>
</dbReference>
<dbReference type="SUPFAM" id="SSF55174">
    <property type="entry name" value="Alpha-L RNA-binding motif"/>
    <property type="match status" value="1"/>
</dbReference>
<dbReference type="GO" id="GO:0003723">
    <property type="term" value="F:RNA binding"/>
    <property type="evidence" value="ECO:0007669"/>
    <property type="project" value="UniProtKB-KW"/>
</dbReference>
<dbReference type="InterPro" id="IPR036986">
    <property type="entry name" value="S4_RNA-bd_sf"/>
</dbReference>
<protein>
    <recommendedName>
        <fullName evidence="10">Pseudouridine synthase</fullName>
        <ecNumber evidence="10">5.4.99.-</ecNumber>
    </recommendedName>
</protein>
<dbReference type="InterPro" id="IPR018496">
    <property type="entry name" value="PsdUridine_synth_RsuA/RluB_CS"/>
</dbReference>
<dbReference type="Gene3D" id="3.10.290.10">
    <property type="entry name" value="RNA-binding S4 domain"/>
    <property type="match status" value="1"/>
</dbReference>
<comment type="function">
    <text evidence="8">Dual specificity enzyme that catalyzes the synthesis of pseudouridine from uracil-2604 in 23S ribosomal RNA and from uracil-35 in the anticodon of tRNA(Tyr).</text>
</comment>
<evidence type="ECO:0000256" key="5">
    <source>
        <dbReference type="ARBA" id="ARBA00023235"/>
    </source>
</evidence>
<evidence type="ECO:0000256" key="9">
    <source>
        <dbReference type="PROSITE-ProRule" id="PRU00182"/>
    </source>
</evidence>
<dbReference type="InterPro" id="IPR042092">
    <property type="entry name" value="PsdUridine_s_RsuA/RluB/E/F_cat"/>
</dbReference>
<comment type="catalytic activity">
    <reaction evidence="6">
        <text>uridine(35) in tRNA(Tyr) = pseudouridine(35) in tRNA(Tyr)</text>
        <dbReference type="Rhea" id="RHEA:60556"/>
        <dbReference type="Rhea" id="RHEA-COMP:15607"/>
        <dbReference type="Rhea" id="RHEA-COMP:15608"/>
        <dbReference type="ChEBI" id="CHEBI:65314"/>
        <dbReference type="ChEBI" id="CHEBI:65315"/>
    </reaction>
</comment>
<evidence type="ECO:0000256" key="2">
    <source>
        <dbReference type="ARBA" id="ARBA00011245"/>
    </source>
</evidence>
<dbReference type="InterPro" id="IPR002942">
    <property type="entry name" value="S4_RNA-bd"/>
</dbReference>
<dbReference type="InterPro" id="IPR000748">
    <property type="entry name" value="PsdUridine_synth_RsuA/RluB/E/F"/>
</dbReference>
<dbReference type="InterPro" id="IPR050343">
    <property type="entry name" value="RsuA_PseudoU_synthase"/>
</dbReference>
<dbReference type="FunFam" id="3.30.70.1560:FF:000002">
    <property type="entry name" value="Pseudouridine synthase"/>
    <property type="match status" value="1"/>
</dbReference>
<dbReference type="AlphaFoldDB" id="A0A379S9W6"/>
<evidence type="ECO:0000259" key="11">
    <source>
        <dbReference type="SMART" id="SM00363"/>
    </source>
</evidence>
<dbReference type="SUPFAM" id="SSF55120">
    <property type="entry name" value="Pseudouridine synthase"/>
    <property type="match status" value="1"/>
</dbReference>
<dbReference type="Pfam" id="PF01479">
    <property type="entry name" value="S4"/>
    <property type="match status" value="1"/>
</dbReference>
<keyword evidence="5 10" id="KW-0413">Isomerase</keyword>
<evidence type="ECO:0000313" key="13">
    <source>
        <dbReference type="Proteomes" id="UP000254124"/>
    </source>
</evidence>
<evidence type="ECO:0000256" key="4">
    <source>
        <dbReference type="ARBA" id="ARBA00022884"/>
    </source>
</evidence>
<evidence type="ECO:0000256" key="1">
    <source>
        <dbReference type="ARBA" id="ARBA00008348"/>
    </source>
</evidence>
<feature type="domain" description="RNA-binding S4" evidence="11">
    <location>
        <begin position="7"/>
        <end position="63"/>
    </location>
</feature>
<evidence type="ECO:0000256" key="3">
    <source>
        <dbReference type="ARBA" id="ARBA00022552"/>
    </source>
</evidence>
<evidence type="ECO:0000313" key="12">
    <source>
        <dbReference type="EMBL" id="SUG17441.1"/>
    </source>
</evidence>
<dbReference type="GO" id="GO:0000455">
    <property type="term" value="P:enzyme-directed rRNA pseudouridine synthesis"/>
    <property type="evidence" value="ECO:0007669"/>
    <property type="project" value="UniProtKB-ARBA"/>
</dbReference>